<dbReference type="InterPro" id="IPR050266">
    <property type="entry name" value="AB_hydrolase_sf"/>
</dbReference>
<name>A0A316VAQ9_9BASI</name>
<reference evidence="2 3" key="1">
    <citation type="journal article" date="2018" name="Mol. Biol. Evol.">
        <title>Broad Genomic Sampling Reveals a Smut Pathogenic Ancestry of the Fungal Clade Ustilaginomycotina.</title>
        <authorList>
            <person name="Kijpornyongpan T."/>
            <person name="Mondo S.J."/>
            <person name="Barry K."/>
            <person name="Sandor L."/>
            <person name="Lee J."/>
            <person name="Lipzen A."/>
            <person name="Pangilinan J."/>
            <person name="LaButti K."/>
            <person name="Hainaut M."/>
            <person name="Henrissat B."/>
            <person name="Grigoriev I.V."/>
            <person name="Spatafora J.W."/>
            <person name="Aime M.C."/>
        </authorList>
    </citation>
    <scope>NUCLEOTIDE SEQUENCE [LARGE SCALE GENOMIC DNA]</scope>
    <source>
        <strain evidence="2 3">MCA 3882</strain>
    </source>
</reference>
<gene>
    <name evidence="2" type="ORF">FA14DRAFT_163916</name>
</gene>
<dbReference type="GO" id="GO:0047372">
    <property type="term" value="F:monoacylglycerol lipase activity"/>
    <property type="evidence" value="ECO:0007669"/>
    <property type="project" value="TreeGrafter"/>
</dbReference>
<keyword evidence="2" id="KW-0378">Hydrolase</keyword>
<protein>
    <submittedName>
        <fullName evidence="2">Alpha/beta-hydrolase</fullName>
    </submittedName>
</protein>
<dbReference type="PANTHER" id="PTHR43798:SF5">
    <property type="entry name" value="MONOACYLGLYCEROL LIPASE ABHD6"/>
    <property type="match status" value="1"/>
</dbReference>
<dbReference type="PRINTS" id="PR00412">
    <property type="entry name" value="EPOXHYDRLASE"/>
</dbReference>
<dbReference type="Proteomes" id="UP000245771">
    <property type="component" value="Unassembled WGS sequence"/>
</dbReference>
<dbReference type="GeneID" id="37021631"/>
<dbReference type="SUPFAM" id="SSF53474">
    <property type="entry name" value="alpha/beta-Hydrolases"/>
    <property type="match status" value="1"/>
</dbReference>
<feature type="domain" description="AB hydrolase-1" evidence="1">
    <location>
        <begin position="56"/>
        <end position="208"/>
    </location>
</feature>
<evidence type="ECO:0000313" key="3">
    <source>
        <dbReference type="Proteomes" id="UP000245771"/>
    </source>
</evidence>
<keyword evidence="3" id="KW-1185">Reference proteome</keyword>
<organism evidence="2 3">
    <name type="scientific">Meira miltonrushii</name>
    <dbReference type="NCBI Taxonomy" id="1280837"/>
    <lineage>
        <taxon>Eukaryota</taxon>
        <taxon>Fungi</taxon>
        <taxon>Dikarya</taxon>
        <taxon>Basidiomycota</taxon>
        <taxon>Ustilaginomycotina</taxon>
        <taxon>Exobasidiomycetes</taxon>
        <taxon>Exobasidiales</taxon>
        <taxon>Brachybasidiaceae</taxon>
        <taxon>Meira</taxon>
    </lineage>
</organism>
<dbReference type="OrthoDB" id="6431331at2759"/>
<evidence type="ECO:0000259" key="1">
    <source>
        <dbReference type="Pfam" id="PF00561"/>
    </source>
</evidence>
<dbReference type="Gene3D" id="3.40.50.1820">
    <property type="entry name" value="alpha/beta hydrolase"/>
    <property type="match status" value="1"/>
</dbReference>
<dbReference type="GO" id="GO:0046464">
    <property type="term" value="P:acylglycerol catabolic process"/>
    <property type="evidence" value="ECO:0007669"/>
    <property type="project" value="TreeGrafter"/>
</dbReference>
<proteinExistence type="predicted"/>
<dbReference type="InterPro" id="IPR000639">
    <property type="entry name" value="Epox_hydrolase-like"/>
</dbReference>
<dbReference type="InterPro" id="IPR000073">
    <property type="entry name" value="AB_hydrolase_1"/>
</dbReference>
<dbReference type="PANTHER" id="PTHR43798">
    <property type="entry name" value="MONOACYLGLYCEROL LIPASE"/>
    <property type="match status" value="1"/>
</dbReference>
<dbReference type="InterPro" id="IPR029058">
    <property type="entry name" value="AB_hydrolase_fold"/>
</dbReference>
<dbReference type="InParanoid" id="A0A316VAQ9"/>
<dbReference type="GO" id="GO:0016020">
    <property type="term" value="C:membrane"/>
    <property type="evidence" value="ECO:0007669"/>
    <property type="project" value="TreeGrafter"/>
</dbReference>
<dbReference type="RefSeq" id="XP_025354842.1">
    <property type="nucleotide sequence ID" value="XM_025499850.1"/>
</dbReference>
<dbReference type="Pfam" id="PF00561">
    <property type="entry name" value="Abhydrolase_1"/>
    <property type="match status" value="1"/>
</dbReference>
<dbReference type="STRING" id="1280837.A0A316VAQ9"/>
<evidence type="ECO:0000313" key="2">
    <source>
        <dbReference type="EMBL" id="PWN34540.1"/>
    </source>
</evidence>
<sequence>MSHAFSLSKTSTRSSFTSAGFAPHLIPIPASESDPLLTDLEIYTLRYQHAGSTKEPLLLIHGHPQNLSIWHRVAPILSKQAERDIVLVDLRGHGHSTVPRVRNFIRLGHTHDDRREKDEERIPQEEILRARYSKREMGRDFVQAMKQLGYDKFAVVGHDRGGRVAHRMAIDHPKVVTKVMTLDIVPTYDLYTKADARFAMAYWHWFFLIQDYPMPEELIVHSPKSYLDKMVTRFPRTKGETEDKNESEDEELFPQDILKSYLSNLSSPPRVHAMCEDYRCSAPGGIDFEQDEDDRKRGKKLTQPFRALWGKRGLNQILFGDQGPIDLWQNVCEQKVTGKGIDCGHYMPEESPKEIAEDILAFFA</sequence>
<dbReference type="EMBL" id="KZ819603">
    <property type="protein sequence ID" value="PWN34540.1"/>
    <property type="molecule type" value="Genomic_DNA"/>
</dbReference>
<dbReference type="AlphaFoldDB" id="A0A316VAQ9"/>
<accession>A0A316VAQ9</accession>